<dbReference type="GO" id="GO:0016779">
    <property type="term" value="F:nucleotidyltransferase activity"/>
    <property type="evidence" value="ECO:0007669"/>
    <property type="project" value="UniProtKB-KW"/>
</dbReference>
<comment type="cofactor">
    <cofactor evidence="1">
        <name>Mg(2+)</name>
        <dbReference type="ChEBI" id="CHEBI:18420"/>
    </cofactor>
</comment>
<dbReference type="CDD" id="cd05403">
    <property type="entry name" value="NT_KNTase_like"/>
    <property type="match status" value="1"/>
</dbReference>
<comment type="caution">
    <text evidence="11">The sequence shown here is derived from an EMBL/GenBank/DDBJ whole genome shotgun (WGS) entry which is preliminary data.</text>
</comment>
<dbReference type="InterPro" id="IPR043519">
    <property type="entry name" value="NT_sf"/>
</dbReference>
<keyword evidence="2" id="KW-1277">Toxin-antitoxin system</keyword>
<keyword evidence="4" id="KW-0548">Nucleotidyltransferase</keyword>
<keyword evidence="8" id="KW-0460">Magnesium</keyword>
<dbReference type="Pfam" id="PF01909">
    <property type="entry name" value="NTP_transf_2"/>
    <property type="match status" value="1"/>
</dbReference>
<evidence type="ECO:0000256" key="9">
    <source>
        <dbReference type="ARBA" id="ARBA00038276"/>
    </source>
</evidence>
<dbReference type="GO" id="GO:0005524">
    <property type="term" value="F:ATP binding"/>
    <property type="evidence" value="ECO:0007669"/>
    <property type="project" value="UniProtKB-KW"/>
</dbReference>
<dbReference type="PANTHER" id="PTHR33571:SF14">
    <property type="entry name" value="PROTEIN ADENYLYLTRANSFERASE MJ0435-RELATED"/>
    <property type="match status" value="1"/>
</dbReference>
<evidence type="ECO:0000256" key="8">
    <source>
        <dbReference type="ARBA" id="ARBA00022842"/>
    </source>
</evidence>
<keyword evidence="7" id="KW-0067">ATP-binding</keyword>
<comment type="similarity">
    <text evidence="9">Belongs to the MntA antitoxin family.</text>
</comment>
<keyword evidence="3" id="KW-0808">Transferase</keyword>
<reference evidence="11" key="1">
    <citation type="journal article" date="2014" name="Front. Microbiol.">
        <title>High frequency of phylogenetically diverse reductive dehalogenase-homologous genes in deep subseafloor sedimentary metagenomes.</title>
        <authorList>
            <person name="Kawai M."/>
            <person name="Futagami T."/>
            <person name="Toyoda A."/>
            <person name="Takaki Y."/>
            <person name="Nishi S."/>
            <person name="Hori S."/>
            <person name="Arai W."/>
            <person name="Tsubouchi T."/>
            <person name="Morono Y."/>
            <person name="Uchiyama I."/>
            <person name="Ito T."/>
            <person name="Fujiyama A."/>
            <person name="Inagaki F."/>
            <person name="Takami H."/>
        </authorList>
    </citation>
    <scope>NUCLEOTIDE SEQUENCE</scope>
    <source>
        <strain evidence="11">Expedition CK06-06</strain>
    </source>
</reference>
<evidence type="ECO:0000256" key="7">
    <source>
        <dbReference type="ARBA" id="ARBA00022840"/>
    </source>
</evidence>
<feature type="domain" description="Polymerase nucleotidyl transferase" evidence="10">
    <location>
        <begin position="16"/>
        <end position="82"/>
    </location>
</feature>
<keyword evidence="6" id="KW-0547">Nucleotide-binding</keyword>
<evidence type="ECO:0000313" key="11">
    <source>
        <dbReference type="EMBL" id="GAH35955.1"/>
    </source>
</evidence>
<dbReference type="AlphaFoldDB" id="X1FTX5"/>
<dbReference type="PANTHER" id="PTHR33571">
    <property type="entry name" value="SSL8005 PROTEIN"/>
    <property type="match status" value="1"/>
</dbReference>
<dbReference type="EMBL" id="BARU01006719">
    <property type="protein sequence ID" value="GAH35955.1"/>
    <property type="molecule type" value="Genomic_DNA"/>
</dbReference>
<sequence>MITKEEILKSLAKDKPELQRQFKVSRLALFGSYARGEQRPDSDVDILVEVDPSIGLEFVTLAERFEKLLGTSVDLVSIRAVTAKAMKFIEPELIYV</sequence>
<dbReference type="InterPro" id="IPR052038">
    <property type="entry name" value="Type-VII_TA_antitoxin"/>
</dbReference>
<evidence type="ECO:0000256" key="2">
    <source>
        <dbReference type="ARBA" id="ARBA00022649"/>
    </source>
</evidence>
<dbReference type="InterPro" id="IPR002934">
    <property type="entry name" value="Polymerase_NTP_transf_dom"/>
</dbReference>
<dbReference type="SUPFAM" id="SSF81301">
    <property type="entry name" value="Nucleotidyltransferase"/>
    <property type="match status" value="1"/>
</dbReference>
<gene>
    <name evidence="11" type="ORF">S03H2_13237</name>
</gene>
<evidence type="ECO:0000256" key="6">
    <source>
        <dbReference type="ARBA" id="ARBA00022741"/>
    </source>
</evidence>
<evidence type="ECO:0000256" key="4">
    <source>
        <dbReference type="ARBA" id="ARBA00022695"/>
    </source>
</evidence>
<proteinExistence type="inferred from homology"/>
<evidence type="ECO:0000256" key="5">
    <source>
        <dbReference type="ARBA" id="ARBA00022723"/>
    </source>
</evidence>
<protein>
    <recommendedName>
        <fullName evidence="10">Polymerase nucleotidyl transferase domain-containing protein</fullName>
    </recommendedName>
</protein>
<evidence type="ECO:0000256" key="3">
    <source>
        <dbReference type="ARBA" id="ARBA00022679"/>
    </source>
</evidence>
<keyword evidence="5" id="KW-0479">Metal-binding</keyword>
<evidence type="ECO:0000256" key="1">
    <source>
        <dbReference type="ARBA" id="ARBA00001946"/>
    </source>
</evidence>
<organism evidence="11">
    <name type="scientific">marine sediment metagenome</name>
    <dbReference type="NCBI Taxonomy" id="412755"/>
    <lineage>
        <taxon>unclassified sequences</taxon>
        <taxon>metagenomes</taxon>
        <taxon>ecological metagenomes</taxon>
    </lineage>
</organism>
<evidence type="ECO:0000259" key="10">
    <source>
        <dbReference type="Pfam" id="PF01909"/>
    </source>
</evidence>
<dbReference type="GO" id="GO:0046872">
    <property type="term" value="F:metal ion binding"/>
    <property type="evidence" value="ECO:0007669"/>
    <property type="project" value="UniProtKB-KW"/>
</dbReference>
<name>X1FTX5_9ZZZZ</name>
<dbReference type="Gene3D" id="3.30.460.10">
    <property type="entry name" value="Beta Polymerase, domain 2"/>
    <property type="match status" value="1"/>
</dbReference>
<accession>X1FTX5</accession>